<reference evidence="3" key="1">
    <citation type="submission" date="2022-02" db="EMBL/GenBank/DDBJ databases">
        <title>Halalkalibacter sp. nov. isolated from Lonar Lake, India.</title>
        <authorList>
            <person name="Joshi A."/>
            <person name="Thite S."/>
            <person name="Lodha T."/>
        </authorList>
    </citation>
    <scope>NUCLEOTIDE SEQUENCE</scope>
    <source>
        <strain evidence="3">MEB205</strain>
    </source>
</reference>
<feature type="transmembrane region" description="Helical" evidence="1">
    <location>
        <begin position="98"/>
        <end position="115"/>
    </location>
</feature>
<dbReference type="InterPro" id="IPR027417">
    <property type="entry name" value="P-loop_NTPase"/>
</dbReference>
<feature type="transmembrane region" description="Helical" evidence="1">
    <location>
        <begin position="62"/>
        <end position="86"/>
    </location>
</feature>
<keyword evidence="1" id="KW-1133">Transmembrane helix</keyword>
<comment type="caution">
    <text evidence="3">The sequence shown here is derived from an EMBL/GenBank/DDBJ whole genome shotgun (WGS) entry which is preliminary data.</text>
</comment>
<name>A0A9X2CVX1_9BACI</name>
<accession>A0A9X2CVX1</accession>
<dbReference type="InterPro" id="IPR011646">
    <property type="entry name" value="KAP_P-loop"/>
</dbReference>
<evidence type="ECO:0000256" key="1">
    <source>
        <dbReference type="SAM" id="Phobius"/>
    </source>
</evidence>
<evidence type="ECO:0000313" key="4">
    <source>
        <dbReference type="Proteomes" id="UP001139150"/>
    </source>
</evidence>
<evidence type="ECO:0000313" key="3">
    <source>
        <dbReference type="EMBL" id="MCL7749191.1"/>
    </source>
</evidence>
<protein>
    <submittedName>
        <fullName evidence="3">KAP family NTPase</fullName>
    </submittedName>
</protein>
<evidence type="ECO:0000259" key="2">
    <source>
        <dbReference type="Pfam" id="PF07693"/>
    </source>
</evidence>
<feature type="transmembrane region" description="Helical" evidence="1">
    <location>
        <begin position="135"/>
        <end position="152"/>
    </location>
</feature>
<dbReference type="RefSeq" id="WP_250098058.1">
    <property type="nucleotide sequence ID" value="NZ_JAKRYL010000025.1"/>
</dbReference>
<dbReference type="SUPFAM" id="SSF52540">
    <property type="entry name" value="P-loop containing nucleoside triphosphate hydrolases"/>
    <property type="match status" value="1"/>
</dbReference>
<keyword evidence="1" id="KW-0812">Transmembrane</keyword>
<dbReference type="EMBL" id="JAKRYL010000025">
    <property type="protein sequence ID" value="MCL7749191.1"/>
    <property type="molecule type" value="Genomic_DNA"/>
</dbReference>
<keyword evidence="1" id="KW-0472">Membrane</keyword>
<dbReference type="PANTHER" id="PTHR22674:SF6">
    <property type="entry name" value="NTPASE KAP FAMILY P-LOOP DOMAIN-CONTAINING PROTEIN 1"/>
    <property type="match status" value="1"/>
</dbReference>
<sequence>MKVNRKDIKIDVVHIQTRLFLILEYICISVALLILGNGILTFLRRTLSDTFLPVLNFEWVKWGIYVTVGIIGILALSTFVMTSLTVVRVKSDRLLSSVDYLIFIFSLVIITNYFLVDGPYTFWTGRLLSDLFDMAMILSCIYISFICVLFVIRHNSSKKTNDERGKEGKVDRDSGLPIESKVEDQLNRSEFAEKLGCVLESHDYKTSLTIGLLGDWGTGKSSIYNMAKEYLQDAESKSVFVEFKPWYFGKDNHDIIRIFLYQLLEELKKSKGYNPQIGRAIQKYADVVSTVSIQSQGTTFSIKEVIRKALPGEEVLSLDQLKEEIESLLLNYPQKIIIYIDDIDRLEGSEVRMIFKLVRLIADFPNVTYILALDEEIVIKSLASIYQGEEGTSSKDAKNYIEKFIQVPIYLPKPDNRELSAFYSDQLKSVLKKNNIEHYYDIQIIESLVNAQFSIRRFYRYKNLIKFYLPFLKDEVNPTDLLYLLMIQTSSSDLYNFIYDHKIVLLDSNTDIPKEVMNSFNEIETKGRYREILLTLFPLATRLFNDKDQAKKMKVSEKENLERDKRICTYKFFDQYFMYTNPKESLSQIELSRLINIVNEKELAPIKQSYMDFIEKYGANEVSSKLQLRLSELNSSEVVLLKALTEVYTSTYKRNSSLDENNSIVSLAKTISRTMHFEGYIFEESYWEGCNILIIIEIHKYLKRTGLNEEGLAEIENAINNAFLKVAHESFFNSFSYTDSINLMREWFTYWPEDMIKGTVDKWIQSEDDLEQVLEYTFYDKYETVLKNHESLISSFIDSTRYLTSERIRHYFECKSPSTVHELDEFIARTNKRNIGTFVFAVNNLYPFISKNLYEMYSLSSAESYYSYIQLKSYVEIGANLICKFGDSKQKENIENALKLIADFNEMFKQEQEDRDEALRMMHEEREVES</sequence>
<dbReference type="InterPro" id="IPR052754">
    <property type="entry name" value="NTPase_KAP_P-loop"/>
</dbReference>
<feature type="transmembrane region" description="Helical" evidence="1">
    <location>
        <begin position="21"/>
        <end position="42"/>
    </location>
</feature>
<organism evidence="3 4">
    <name type="scientific">Halalkalibacter alkaliphilus</name>
    <dbReference type="NCBI Taxonomy" id="2917993"/>
    <lineage>
        <taxon>Bacteria</taxon>
        <taxon>Bacillati</taxon>
        <taxon>Bacillota</taxon>
        <taxon>Bacilli</taxon>
        <taxon>Bacillales</taxon>
        <taxon>Bacillaceae</taxon>
        <taxon>Halalkalibacter</taxon>
    </lineage>
</organism>
<dbReference type="PANTHER" id="PTHR22674">
    <property type="entry name" value="NTPASE, KAP FAMILY P-LOOP DOMAIN-CONTAINING 1"/>
    <property type="match status" value="1"/>
</dbReference>
<dbReference type="Pfam" id="PF07693">
    <property type="entry name" value="KAP_NTPase"/>
    <property type="match status" value="1"/>
</dbReference>
<keyword evidence="4" id="KW-1185">Reference proteome</keyword>
<dbReference type="AlphaFoldDB" id="A0A9X2CVX1"/>
<proteinExistence type="predicted"/>
<dbReference type="Gene3D" id="3.40.50.300">
    <property type="entry name" value="P-loop containing nucleotide triphosphate hydrolases"/>
    <property type="match status" value="1"/>
</dbReference>
<feature type="domain" description="KAP NTPase" evidence="2">
    <location>
        <begin position="188"/>
        <end position="463"/>
    </location>
</feature>
<dbReference type="Proteomes" id="UP001139150">
    <property type="component" value="Unassembled WGS sequence"/>
</dbReference>
<gene>
    <name evidence="3" type="ORF">MF646_18890</name>
</gene>